<name>A0ACC4C9D4_POPAL</name>
<organism evidence="1 2">
    <name type="scientific">Populus alba</name>
    <name type="common">White poplar</name>
    <dbReference type="NCBI Taxonomy" id="43335"/>
    <lineage>
        <taxon>Eukaryota</taxon>
        <taxon>Viridiplantae</taxon>
        <taxon>Streptophyta</taxon>
        <taxon>Embryophyta</taxon>
        <taxon>Tracheophyta</taxon>
        <taxon>Spermatophyta</taxon>
        <taxon>Magnoliopsida</taxon>
        <taxon>eudicotyledons</taxon>
        <taxon>Gunneridae</taxon>
        <taxon>Pentapetalae</taxon>
        <taxon>rosids</taxon>
        <taxon>fabids</taxon>
        <taxon>Malpighiales</taxon>
        <taxon>Salicaceae</taxon>
        <taxon>Saliceae</taxon>
        <taxon>Populus</taxon>
    </lineage>
</organism>
<evidence type="ECO:0000313" key="2">
    <source>
        <dbReference type="Proteomes" id="UP000309997"/>
    </source>
</evidence>
<comment type="caution">
    <text evidence="1">The sequence shown here is derived from an EMBL/GenBank/DDBJ whole genome shotgun (WGS) entry which is preliminary data.</text>
</comment>
<reference evidence="1 2" key="1">
    <citation type="journal article" date="2024" name="Plant Biotechnol. J.">
        <title>Genome and CRISPR/Cas9 system of a widespread forest tree (Populus alba) in the world.</title>
        <authorList>
            <person name="Liu Y.J."/>
            <person name="Jiang P.F."/>
            <person name="Han X.M."/>
            <person name="Li X.Y."/>
            <person name="Wang H.M."/>
            <person name="Wang Y.J."/>
            <person name="Wang X.X."/>
            <person name="Zeng Q.Y."/>
        </authorList>
    </citation>
    <scope>NUCLEOTIDE SEQUENCE [LARGE SCALE GENOMIC DNA]</scope>
    <source>
        <strain evidence="2">cv. PAL-ZL1</strain>
    </source>
</reference>
<dbReference type="Proteomes" id="UP000309997">
    <property type="component" value="Unassembled WGS sequence"/>
</dbReference>
<protein>
    <submittedName>
        <fullName evidence="1">Uncharacterized protein</fullName>
    </submittedName>
</protein>
<sequence length="171" mass="18791">MKKLKERSGVYGKGIMFSSGVSTLTAFSRRPRFISNHCGELLMWWLSVESIHCLSKTVDESSVIQRMCMVSMFMCSKSPPAFTYASSAGTVQATSQGLSTIHVLEVPYDCSAEVDFLYSLIVKAIDSGSQGSNQRLQANMLIGFDIETPSTFVLTFSLSDFVLCSGLKTQH</sequence>
<dbReference type="EMBL" id="RCHU02000005">
    <property type="protein sequence ID" value="KAL3591213.1"/>
    <property type="molecule type" value="Genomic_DNA"/>
</dbReference>
<accession>A0ACC4C9D4</accession>
<keyword evidence="2" id="KW-1185">Reference proteome</keyword>
<evidence type="ECO:0000313" key="1">
    <source>
        <dbReference type="EMBL" id="KAL3591213.1"/>
    </source>
</evidence>
<proteinExistence type="predicted"/>
<gene>
    <name evidence="1" type="ORF">D5086_009853</name>
</gene>